<comment type="subcellular location">
    <subcellularLocation>
        <location evidence="1">Mitochondrion inner membrane</location>
        <topology evidence="1">Single-pass membrane protein</topology>
    </subcellularLocation>
</comment>
<evidence type="ECO:0000313" key="10">
    <source>
        <dbReference type="EMBL" id="CAH0547408.1"/>
    </source>
</evidence>
<dbReference type="Pfam" id="PF07766">
    <property type="entry name" value="LETM1_RBD"/>
    <property type="match status" value="1"/>
</dbReference>
<feature type="domain" description="Letm1 RBD" evidence="9">
    <location>
        <begin position="173"/>
        <end position="358"/>
    </location>
</feature>
<evidence type="ECO:0000256" key="2">
    <source>
        <dbReference type="ARBA" id="ARBA00022692"/>
    </source>
</evidence>
<evidence type="ECO:0000256" key="5">
    <source>
        <dbReference type="ARBA" id="ARBA00023128"/>
    </source>
</evidence>
<gene>
    <name evidence="10" type="ORF">MELIAE_LOCUS1401</name>
</gene>
<evidence type="ECO:0000256" key="6">
    <source>
        <dbReference type="ARBA" id="ARBA00023136"/>
    </source>
</evidence>
<dbReference type="GO" id="GO:0030003">
    <property type="term" value="P:intracellular monoatomic cation homeostasis"/>
    <property type="evidence" value="ECO:0007669"/>
    <property type="project" value="TreeGrafter"/>
</dbReference>
<dbReference type="AlphaFoldDB" id="A0A9P0AR42"/>
<protein>
    <recommendedName>
        <fullName evidence="9">Letm1 RBD domain-containing protein</fullName>
    </recommendedName>
</protein>
<dbReference type="InterPro" id="IPR044202">
    <property type="entry name" value="LETM1/MDM38-like"/>
</dbReference>
<dbReference type="GO" id="GO:0043022">
    <property type="term" value="F:ribosome binding"/>
    <property type="evidence" value="ECO:0007669"/>
    <property type="project" value="InterPro"/>
</dbReference>
<evidence type="ECO:0000256" key="4">
    <source>
        <dbReference type="ARBA" id="ARBA00022989"/>
    </source>
</evidence>
<evidence type="ECO:0000256" key="1">
    <source>
        <dbReference type="ARBA" id="ARBA00004434"/>
    </source>
</evidence>
<evidence type="ECO:0000259" key="9">
    <source>
        <dbReference type="PROSITE" id="PS51758"/>
    </source>
</evidence>
<organism evidence="10 11">
    <name type="scientific">Brassicogethes aeneus</name>
    <name type="common">Rape pollen beetle</name>
    <name type="synonym">Meligethes aeneus</name>
    <dbReference type="NCBI Taxonomy" id="1431903"/>
    <lineage>
        <taxon>Eukaryota</taxon>
        <taxon>Metazoa</taxon>
        <taxon>Ecdysozoa</taxon>
        <taxon>Arthropoda</taxon>
        <taxon>Hexapoda</taxon>
        <taxon>Insecta</taxon>
        <taxon>Pterygota</taxon>
        <taxon>Neoptera</taxon>
        <taxon>Endopterygota</taxon>
        <taxon>Coleoptera</taxon>
        <taxon>Polyphaga</taxon>
        <taxon>Cucujiformia</taxon>
        <taxon>Nitidulidae</taxon>
        <taxon>Meligethinae</taxon>
        <taxon>Brassicogethes</taxon>
    </lineage>
</organism>
<sequence>MNSSRIICACRMQIPKILAPASSSSPRFLQPLRNLQRGSIYKTEEAKKVKYFVVHKYIEYLKNYDKYMAKSIPVKIYRVFSEGLKLFISDLKDYFSVIQIIHSRRKPLSSLNRKELELYHQMPKDMRKLAPVLVIAALPIIPYVFFPLAYMFPKHFLTSHFWSLQERSKYSEDFLRKRLLHNKPVFRHLQSQINFMKVNCHPLFIPWTNILGMLGSGSHPSPEMILECKDLFQDEPYHLYYLSRNHIKHLVGIHDIHRGWFRRTRLADRATILIEMDKAIMREGGVHNLPIDALRNACLIRGLNPMNMKSEDMIKWLNSWIQISSEVDRESLSLLLHVPILLGYNQPTNWLLIYPPKQ</sequence>
<reference evidence="10" key="1">
    <citation type="submission" date="2021-12" db="EMBL/GenBank/DDBJ databases">
        <authorList>
            <person name="King R."/>
        </authorList>
    </citation>
    <scope>NUCLEOTIDE SEQUENCE</scope>
</reference>
<dbReference type="EMBL" id="OV121132">
    <property type="protein sequence ID" value="CAH0547408.1"/>
    <property type="molecule type" value="Genomic_DNA"/>
</dbReference>
<dbReference type="InterPro" id="IPR033122">
    <property type="entry name" value="LETM1-like_RBD"/>
</dbReference>
<keyword evidence="3" id="KW-0999">Mitochondrion inner membrane</keyword>
<accession>A0A9P0AR42</accession>
<dbReference type="PROSITE" id="PS51758">
    <property type="entry name" value="LETM1_RBD"/>
    <property type="match status" value="1"/>
</dbReference>
<evidence type="ECO:0000256" key="7">
    <source>
        <dbReference type="PROSITE-ProRule" id="PRU01094"/>
    </source>
</evidence>
<evidence type="ECO:0000313" key="11">
    <source>
        <dbReference type="Proteomes" id="UP001154078"/>
    </source>
</evidence>
<dbReference type="Proteomes" id="UP001154078">
    <property type="component" value="Chromosome 1"/>
</dbReference>
<keyword evidence="11" id="KW-1185">Reference proteome</keyword>
<proteinExistence type="predicted"/>
<dbReference type="OrthoDB" id="73691at2759"/>
<dbReference type="PANTHER" id="PTHR14009:SF13">
    <property type="entry name" value="LETM1 DOMAIN-CONTAINING PROTEIN 1"/>
    <property type="match status" value="1"/>
</dbReference>
<keyword evidence="6 8" id="KW-0472">Membrane</keyword>
<name>A0A9P0AR42_BRAAE</name>
<dbReference type="PANTHER" id="PTHR14009">
    <property type="entry name" value="LEUCINE ZIPPER-EF-HAND CONTAINING TRANSMEMBRANE PROTEIN"/>
    <property type="match status" value="1"/>
</dbReference>
<feature type="transmembrane region" description="Helical" evidence="8">
    <location>
        <begin position="129"/>
        <end position="152"/>
    </location>
</feature>
<keyword evidence="2 8" id="KW-0812">Transmembrane</keyword>
<keyword evidence="5 7" id="KW-0496">Mitochondrion</keyword>
<evidence type="ECO:0000256" key="8">
    <source>
        <dbReference type="SAM" id="Phobius"/>
    </source>
</evidence>
<evidence type="ECO:0000256" key="3">
    <source>
        <dbReference type="ARBA" id="ARBA00022792"/>
    </source>
</evidence>
<keyword evidence="4 8" id="KW-1133">Transmembrane helix</keyword>
<dbReference type="GO" id="GO:0005743">
    <property type="term" value="C:mitochondrial inner membrane"/>
    <property type="evidence" value="ECO:0007669"/>
    <property type="project" value="UniProtKB-SubCell"/>
</dbReference>